<protein>
    <submittedName>
        <fullName evidence="1">Uncharacterized protein</fullName>
    </submittedName>
</protein>
<dbReference type="RefSeq" id="WP_189114536.1">
    <property type="nucleotide sequence ID" value="NZ_BMQC01000008.1"/>
</dbReference>
<comment type="caution">
    <text evidence="1">The sequence shown here is derived from an EMBL/GenBank/DDBJ whole genome shotgun (WGS) entry which is preliminary data.</text>
</comment>
<reference evidence="1" key="2">
    <citation type="submission" date="2020-09" db="EMBL/GenBank/DDBJ databases">
        <authorList>
            <person name="Sun Q."/>
            <person name="Ohkuma M."/>
        </authorList>
    </citation>
    <scope>NUCLEOTIDE SEQUENCE</scope>
    <source>
        <strain evidence="1">JCM 3091</strain>
    </source>
</reference>
<sequence length="81" mass="9023">MIGLIEHLLDAMEPDDHPGGDETWADQLAAMRADTVPLPLDGRPATSRPRAVGRVEAARVRAHRWLHAGFPVHIPHHRLED</sequence>
<dbReference type="EMBL" id="BMQC01000008">
    <property type="protein sequence ID" value="GGK31899.1"/>
    <property type="molecule type" value="Genomic_DNA"/>
</dbReference>
<name>A0A8J3BMB4_9ACTN</name>
<evidence type="ECO:0000313" key="2">
    <source>
        <dbReference type="Proteomes" id="UP000662200"/>
    </source>
</evidence>
<accession>A0A8J3BMB4</accession>
<proteinExistence type="predicted"/>
<gene>
    <name evidence="1" type="ORF">GCM10010124_25840</name>
</gene>
<organism evidence="1 2">
    <name type="scientific">Pilimelia terevasa</name>
    <dbReference type="NCBI Taxonomy" id="53372"/>
    <lineage>
        <taxon>Bacteria</taxon>
        <taxon>Bacillati</taxon>
        <taxon>Actinomycetota</taxon>
        <taxon>Actinomycetes</taxon>
        <taxon>Micromonosporales</taxon>
        <taxon>Micromonosporaceae</taxon>
        <taxon>Pilimelia</taxon>
    </lineage>
</organism>
<dbReference type="Proteomes" id="UP000662200">
    <property type="component" value="Unassembled WGS sequence"/>
</dbReference>
<dbReference type="AlphaFoldDB" id="A0A8J3BMB4"/>
<reference evidence="1" key="1">
    <citation type="journal article" date="2014" name="Int. J. Syst. Evol. Microbiol.">
        <title>Complete genome sequence of Corynebacterium casei LMG S-19264T (=DSM 44701T), isolated from a smear-ripened cheese.</title>
        <authorList>
            <consortium name="US DOE Joint Genome Institute (JGI-PGF)"/>
            <person name="Walter F."/>
            <person name="Albersmeier A."/>
            <person name="Kalinowski J."/>
            <person name="Ruckert C."/>
        </authorList>
    </citation>
    <scope>NUCLEOTIDE SEQUENCE</scope>
    <source>
        <strain evidence="1">JCM 3091</strain>
    </source>
</reference>
<keyword evidence="2" id="KW-1185">Reference proteome</keyword>
<evidence type="ECO:0000313" key="1">
    <source>
        <dbReference type="EMBL" id="GGK31899.1"/>
    </source>
</evidence>